<protein>
    <submittedName>
        <fullName evidence="1">DUF1116 domain-containing protein</fullName>
    </submittedName>
</protein>
<dbReference type="Proteomes" id="UP001107961">
    <property type="component" value="Unassembled WGS sequence"/>
</dbReference>
<comment type="caution">
    <text evidence="1">The sequence shown here is derived from an EMBL/GenBank/DDBJ whole genome shotgun (WGS) entry which is preliminary data.</text>
</comment>
<organism evidence="1 2">
    <name type="scientific">Alloalcanivorax xenomutans</name>
    <dbReference type="NCBI Taxonomy" id="1094342"/>
    <lineage>
        <taxon>Bacteria</taxon>
        <taxon>Pseudomonadati</taxon>
        <taxon>Pseudomonadota</taxon>
        <taxon>Gammaproteobacteria</taxon>
        <taxon>Oceanospirillales</taxon>
        <taxon>Alcanivoracaceae</taxon>
        <taxon>Alloalcanivorax</taxon>
    </lineage>
</organism>
<dbReference type="EMBL" id="JAJVKT010000002">
    <property type="protein sequence ID" value="MCE7507461.1"/>
    <property type="molecule type" value="Genomic_DNA"/>
</dbReference>
<dbReference type="Pfam" id="PF06545">
    <property type="entry name" value="AllG"/>
    <property type="match status" value="1"/>
</dbReference>
<proteinExistence type="predicted"/>
<gene>
    <name evidence="1" type="ORF">LZG35_02345</name>
</gene>
<evidence type="ECO:0000313" key="1">
    <source>
        <dbReference type="EMBL" id="MCE7507461.1"/>
    </source>
</evidence>
<accession>A0A9Q3W1B8</accession>
<dbReference type="Gene3D" id="3.90.1700.10">
    <property type="entry name" value="v583 domain like"/>
    <property type="match status" value="1"/>
</dbReference>
<dbReference type="InterPro" id="IPR009499">
    <property type="entry name" value="AllG-like"/>
</dbReference>
<dbReference type="InterPro" id="IPR024033">
    <property type="entry name" value="OXTCase_su_AllG_h-dom"/>
</dbReference>
<dbReference type="RefSeq" id="WP_233924821.1">
    <property type="nucleotide sequence ID" value="NZ_JAJVKT010000002.1"/>
</dbReference>
<evidence type="ECO:0000313" key="2">
    <source>
        <dbReference type="Proteomes" id="UP001107961"/>
    </source>
</evidence>
<keyword evidence="2" id="KW-1185">Reference proteome</keyword>
<reference evidence="1" key="1">
    <citation type="submission" date="2022-01" db="EMBL/GenBank/DDBJ databases">
        <authorList>
            <person name="Karlyshev A.V."/>
            <person name="Jaspars M."/>
        </authorList>
    </citation>
    <scope>NUCLEOTIDE SEQUENCE</scope>
    <source>
        <strain evidence="1">AGSA3-2</strain>
    </source>
</reference>
<sequence length="393" mass="41283">MASDPRAGMDAVESANRAALTKVRQVRPQWSGVAEARRALPLPDWTLLHAGPPFEDPRDPSPPILSSAVLCCLYEGWARNEEEAERLISTGQVRMLPAQSFSVVTPLAAVISPSTALAEISDAANPGHRCWSLLSSGSGPQIRFGSRDPAILERLYWRDRILAPALRKGLATRPVALLPLARLGLEAGDDLHAQTSHANTALCAAMPSTLPVEVVECLGNTPLFFLTLWMGACHLMLAAAAGEAGSSLVLALAGNGRRVGLRVAGDPARWHTRAAPVPEGPRISASAVPVSPMVGDSGVIDAFGLGAQAWRCCSGVAEALAPWWPNPAEASPDWLIGAHPLFEDLQLPIGLACHRVTADTDLPRVAIAMVGGDGRAGLLGRGLCVPPASLFLG</sequence>
<dbReference type="Gene3D" id="3.90.1710.10">
    <property type="entry name" value="Enterococcus faecalis V583 domain"/>
    <property type="match status" value="1"/>
</dbReference>
<dbReference type="AlphaFoldDB" id="A0A9Q3W1B8"/>
<name>A0A9Q3W1B8_9GAMM</name>
<dbReference type="Gene3D" id="1.10.10.660">
    <property type="entry name" value="conserved protein of unknown function from Enterococcus faecalis V583"/>
    <property type="match status" value="1"/>
</dbReference>